<dbReference type="AlphaFoldDB" id="A0A2T8I052"/>
<feature type="compositionally biased region" description="Basic and acidic residues" evidence="1">
    <location>
        <begin position="125"/>
        <end position="137"/>
    </location>
</feature>
<name>A0A2T8I052_9POAL</name>
<proteinExistence type="predicted"/>
<feature type="region of interest" description="Disordered" evidence="1">
    <location>
        <begin position="80"/>
        <end position="148"/>
    </location>
</feature>
<feature type="compositionally biased region" description="Basic and acidic residues" evidence="1">
    <location>
        <begin position="83"/>
        <end position="94"/>
    </location>
</feature>
<dbReference type="Proteomes" id="UP000243499">
    <property type="component" value="Chromosome 9"/>
</dbReference>
<evidence type="ECO:0000256" key="1">
    <source>
        <dbReference type="SAM" id="MobiDB-lite"/>
    </source>
</evidence>
<sequence>MEMTWTRPDQMRRAGGGAEAEMGAHRPEAARAPGAGEASVAPTRTRRCTRAREEEAAAGARAGRRWPTRRASVLVAARVGSARRGDEQGRRMREAFGGGGRGRPASEDERGRGAWRPASSIGLGEEGRRRKRREEGPRTFIPHPLGTG</sequence>
<evidence type="ECO:0000313" key="2">
    <source>
        <dbReference type="EMBL" id="PVH31050.1"/>
    </source>
</evidence>
<feature type="region of interest" description="Disordered" evidence="1">
    <location>
        <begin position="1"/>
        <end position="66"/>
    </location>
</feature>
<protein>
    <submittedName>
        <fullName evidence="2">Uncharacterized protein</fullName>
    </submittedName>
</protein>
<gene>
    <name evidence="2" type="ORF">PAHAL_9G046000</name>
</gene>
<dbReference type="Gramene" id="PVH31050">
    <property type="protein sequence ID" value="PVH31050"/>
    <property type="gene ID" value="PAHAL_9G046000"/>
</dbReference>
<feature type="compositionally biased region" description="Low complexity" evidence="1">
    <location>
        <begin position="30"/>
        <end position="43"/>
    </location>
</feature>
<organism evidence="2">
    <name type="scientific">Panicum hallii</name>
    <dbReference type="NCBI Taxonomy" id="206008"/>
    <lineage>
        <taxon>Eukaryota</taxon>
        <taxon>Viridiplantae</taxon>
        <taxon>Streptophyta</taxon>
        <taxon>Embryophyta</taxon>
        <taxon>Tracheophyta</taxon>
        <taxon>Spermatophyta</taxon>
        <taxon>Magnoliopsida</taxon>
        <taxon>Liliopsida</taxon>
        <taxon>Poales</taxon>
        <taxon>Poaceae</taxon>
        <taxon>PACMAD clade</taxon>
        <taxon>Panicoideae</taxon>
        <taxon>Panicodae</taxon>
        <taxon>Paniceae</taxon>
        <taxon>Panicinae</taxon>
        <taxon>Panicum</taxon>
        <taxon>Panicum sect. Panicum</taxon>
    </lineage>
</organism>
<reference evidence="2" key="1">
    <citation type="submission" date="2018-04" db="EMBL/GenBank/DDBJ databases">
        <title>WGS assembly of Panicum hallii.</title>
        <authorList>
            <person name="Lovell J."/>
            <person name="Jenkins J."/>
            <person name="Lowry D."/>
            <person name="Mamidi S."/>
            <person name="Sreedasyam A."/>
            <person name="Weng X."/>
            <person name="Barry K."/>
            <person name="Bonette J."/>
            <person name="Campitelli B."/>
            <person name="Daum C."/>
            <person name="Gordon S."/>
            <person name="Gould B."/>
            <person name="Lipzen A."/>
            <person name="Macqueen A."/>
            <person name="Palacio-Mejia J."/>
            <person name="Plott C."/>
            <person name="Shakirov E."/>
            <person name="Shu S."/>
            <person name="Yoshinaga Y."/>
            <person name="Zane M."/>
            <person name="Rokhsar D."/>
            <person name="Grimwood J."/>
            <person name="Schmutz J."/>
            <person name="Juenger T."/>
        </authorList>
    </citation>
    <scope>NUCLEOTIDE SEQUENCE [LARGE SCALE GENOMIC DNA]</scope>
    <source>
        <strain evidence="2">FIL2</strain>
    </source>
</reference>
<accession>A0A2T8I052</accession>
<dbReference type="EMBL" id="CM008054">
    <property type="protein sequence ID" value="PVH31050.1"/>
    <property type="molecule type" value="Genomic_DNA"/>
</dbReference>